<evidence type="ECO:0000313" key="3">
    <source>
        <dbReference type="EMBL" id="KFI40278.1"/>
    </source>
</evidence>
<feature type="domain" description="GPI inositol-deacylase PGAP1-like alpha/beta" evidence="2">
    <location>
        <begin position="336"/>
        <end position="388"/>
    </location>
</feature>
<dbReference type="RefSeq" id="WP_033503747.1">
    <property type="nucleotide sequence ID" value="NZ_CP011786.1"/>
</dbReference>
<dbReference type="KEGG" id="bact:AB656_03510"/>
<organism evidence="3 4">
    <name type="scientific">Bifidobacterium actinocoloniiforme DSM 22766</name>
    <dbReference type="NCBI Taxonomy" id="1437605"/>
    <lineage>
        <taxon>Bacteria</taxon>
        <taxon>Bacillati</taxon>
        <taxon>Actinomycetota</taxon>
        <taxon>Actinomycetes</taxon>
        <taxon>Bifidobacteriales</taxon>
        <taxon>Bifidobacteriaceae</taxon>
        <taxon>Bifidobacterium</taxon>
    </lineage>
</organism>
<keyword evidence="4" id="KW-1185">Reference proteome</keyword>
<dbReference type="SUPFAM" id="SSF53474">
    <property type="entry name" value="alpha/beta-Hydrolases"/>
    <property type="match status" value="1"/>
</dbReference>
<keyword evidence="3" id="KW-0378">Hydrolase</keyword>
<dbReference type="GO" id="GO:0016788">
    <property type="term" value="F:hydrolase activity, acting on ester bonds"/>
    <property type="evidence" value="ECO:0007669"/>
    <property type="project" value="InterPro"/>
</dbReference>
<evidence type="ECO:0000313" key="4">
    <source>
        <dbReference type="Proteomes" id="UP000029015"/>
    </source>
</evidence>
<dbReference type="eggNOG" id="COG1075">
    <property type="taxonomic scope" value="Bacteria"/>
</dbReference>
<feature type="region of interest" description="Disordered" evidence="1">
    <location>
        <begin position="396"/>
        <end position="430"/>
    </location>
</feature>
<sequence length="482" mass="50740">MSKSITSTISGHGLSQADLAEFCAAAKALCAGGDDLKAAASAWGSLRSEMMTQSGRLLSAPCRMLAPTPPGHADFDFVLLSQRGDDHSVAFHRLSDQLSSIADGLITAYSLYSSAEDRTSSLISKLLDLAFQAEPLVCGSSAAAMAIAGSAYSSLRAGTGLHINWADVSHRTRGSQERFLNGLAGWLKHSSPLGVILDDKDQGPRGSVNAISGKFSILTSALTRLVQGDKLTVTQVEPQGRFLSRSSSISEALSNLQTLGDGGKGIGYGTVAVQKYRHTDGSIGWVVTIPGTDGKPDSPMGWEQNLELMSSRGDQRERAASARLVSQALERAGVGSKDQVALVGHSQGGIVAAAVASDLGGRYNISHVVTAGSPIANHPVPSKTWVTSVEMDDELVSSLDGSRNPQRDSWLTVRGSSGASGTPVPHSGTQAELTHGMSYQRAAWQNAASQGTPALNRHDRHFRQITQGSLEGTMYYQGRMGH</sequence>
<accession>A0A086Z178</accession>
<evidence type="ECO:0000259" key="2">
    <source>
        <dbReference type="Pfam" id="PF07819"/>
    </source>
</evidence>
<proteinExistence type="predicted"/>
<dbReference type="Proteomes" id="UP000029015">
    <property type="component" value="Unassembled WGS sequence"/>
</dbReference>
<gene>
    <name evidence="3" type="ORF">BACT_0980</name>
</gene>
<name>A0A086Z178_9BIFI</name>
<protein>
    <submittedName>
        <fullName evidence="3">Putative alpha/beta hydrolase</fullName>
    </submittedName>
</protein>
<dbReference type="EMBL" id="JGYK01000001">
    <property type="protein sequence ID" value="KFI40278.1"/>
    <property type="molecule type" value="Genomic_DNA"/>
</dbReference>
<reference evidence="3 4" key="1">
    <citation type="submission" date="2014-03" db="EMBL/GenBank/DDBJ databases">
        <title>Genomics of Bifidobacteria.</title>
        <authorList>
            <person name="Ventura M."/>
            <person name="Milani C."/>
            <person name="Lugli G.A."/>
        </authorList>
    </citation>
    <scope>NUCLEOTIDE SEQUENCE [LARGE SCALE GENOMIC DNA]</scope>
    <source>
        <strain evidence="3 4">DSM 22766</strain>
    </source>
</reference>
<dbReference type="PATRIC" id="fig|1437605.7.peg.726"/>
<evidence type="ECO:0000256" key="1">
    <source>
        <dbReference type="SAM" id="MobiDB-lite"/>
    </source>
</evidence>
<dbReference type="InterPro" id="IPR029058">
    <property type="entry name" value="AB_hydrolase_fold"/>
</dbReference>
<feature type="compositionally biased region" description="Polar residues" evidence="1">
    <location>
        <begin position="399"/>
        <end position="420"/>
    </location>
</feature>
<dbReference type="Pfam" id="PF07819">
    <property type="entry name" value="PGAP1"/>
    <property type="match status" value="1"/>
</dbReference>
<dbReference type="AlphaFoldDB" id="A0A086Z178"/>
<dbReference type="OrthoDB" id="5095936at2"/>
<dbReference type="InterPro" id="IPR012908">
    <property type="entry name" value="PGAP1-ab_dom-like"/>
</dbReference>
<comment type="caution">
    <text evidence="3">The sequence shown here is derived from an EMBL/GenBank/DDBJ whole genome shotgun (WGS) entry which is preliminary data.</text>
</comment>
<dbReference type="STRING" id="1437605.AB656_03510"/>
<dbReference type="Gene3D" id="3.40.50.1820">
    <property type="entry name" value="alpha/beta hydrolase"/>
    <property type="match status" value="1"/>
</dbReference>